<evidence type="ECO:0000313" key="3">
    <source>
        <dbReference type="Proteomes" id="UP000587991"/>
    </source>
</evidence>
<gene>
    <name evidence="2" type="ORF">HF682_09150</name>
</gene>
<dbReference type="AlphaFoldDB" id="A0A847S6D2"/>
<dbReference type="RefSeq" id="WP_168876999.1">
    <property type="nucleotide sequence ID" value="NZ_JABAIM010000002.1"/>
</dbReference>
<accession>A0A847S6D2</accession>
<comment type="caution">
    <text evidence="2">The sequence shown here is derived from an EMBL/GenBank/DDBJ whole genome shotgun (WGS) entry which is preliminary data.</text>
</comment>
<dbReference type="Pfam" id="PF13474">
    <property type="entry name" value="SnoaL_3"/>
    <property type="match status" value="1"/>
</dbReference>
<dbReference type="SUPFAM" id="SSF54427">
    <property type="entry name" value="NTF2-like"/>
    <property type="match status" value="1"/>
</dbReference>
<dbReference type="Proteomes" id="UP000587991">
    <property type="component" value="Unassembled WGS sequence"/>
</dbReference>
<keyword evidence="3" id="KW-1185">Reference proteome</keyword>
<evidence type="ECO:0000313" key="2">
    <source>
        <dbReference type="EMBL" id="NLR75323.1"/>
    </source>
</evidence>
<proteinExistence type="predicted"/>
<dbReference type="InterPro" id="IPR037401">
    <property type="entry name" value="SnoaL-like"/>
</dbReference>
<feature type="domain" description="SnoaL-like" evidence="1">
    <location>
        <begin position="13"/>
        <end position="126"/>
    </location>
</feature>
<sequence length="137" mass="15488">MLDTAASPQDIEDAFYHALEHRDLSALTALWADDERAYCILPLGQRLNGLQEIMTGWELLFGQSPDLHIHLHQRTMVQDGQLAVHSVVQLVQVMSQGEQRHWITATNVFLHTERGWRLLAHHASPSVAEPDSSLVLH</sequence>
<organism evidence="2 3">
    <name type="scientific">Leeia aquatica</name>
    <dbReference type="NCBI Taxonomy" id="2725557"/>
    <lineage>
        <taxon>Bacteria</taxon>
        <taxon>Pseudomonadati</taxon>
        <taxon>Pseudomonadota</taxon>
        <taxon>Betaproteobacteria</taxon>
        <taxon>Neisseriales</taxon>
        <taxon>Leeiaceae</taxon>
        <taxon>Leeia</taxon>
    </lineage>
</organism>
<dbReference type="Gene3D" id="3.10.450.50">
    <property type="match status" value="1"/>
</dbReference>
<dbReference type="EMBL" id="JABAIM010000002">
    <property type="protein sequence ID" value="NLR75323.1"/>
    <property type="molecule type" value="Genomic_DNA"/>
</dbReference>
<reference evidence="2 3" key="1">
    <citation type="submission" date="2020-04" db="EMBL/GenBank/DDBJ databases">
        <title>Draft genome of Leeia sp. IMCC25680.</title>
        <authorList>
            <person name="Song J."/>
            <person name="Cho J.-C."/>
        </authorList>
    </citation>
    <scope>NUCLEOTIDE SEQUENCE [LARGE SCALE GENOMIC DNA]</scope>
    <source>
        <strain evidence="2 3">IMCC25680</strain>
    </source>
</reference>
<dbReference type="PANTHER" id="PTHR34957">
    <property type="entry name" value="NUCLEAR TRANSPORT FACTOR 2 (NTF2) FAMILY PROTEIN"/>
    <property type="match status" value="1"/>
</dbReference>
<name>A0A847S6D2_9NEIS</name>
<dbReference type="PANTHER" id="PTHR34957:SF1">
    <property type="entry name" value="NUCLEAR TRANSPORT FACTOR 2 (NTF2) FAMILY PROTEIN"/>
    <property type="match status" value="1"/>
</dbReference>
<evidence type="ECO:0000259" key="1">
    <source>
        <dbReference type="Pfam" id="PF13474"/>
    </source>
</evidence>
<protein>
    <submittedName>
        <fullName evidence="2">Nuclear transport factor 2 family protein</fullName>
    </submittedName>
</protein>
<dbReference type="InterPro" id="IPR032710">
    <property type="entry name" value="NTF2-like_dom_sf"/>
</dbReference>